<name>A0ABW6YLC5_9ACTN</name>
<feature type="chain" id="PRO_5045812737" evidence="3">
    <location>
        <begin position="33"/>
        <end position="454"/>
    </location>
</feature>
<dbReference type="Gene3D" id="2.160.20.10">
    <property type="entry name" value="Single-stranded right-handed beta-helix, Pectin lyase-like"/>
    <property type="match status" value="1"/>
</dbReference>
<evidence type="ECO:0000313" key="6">
    <source>
        <dbReference type="Proteomes" id="UP001603013"/>
    </source>
</evidence>
<dbReference type="Proteomes" id="UP001603013">
    <property type="component" value="Unassembled WGS sequence"/>
</dbReference>
<dbReference type="SMART" id="SM00710">
    <property type="entry name" value="PbH1"/>
    <property type="match status" value="7"/>
</dbReference>
<dbReference type="InterPro" id="IPR006626">
    <property type="entry name" value="PbH1"/>
</dbReference>
<feature type="compositionally biased region" description="Low complexity" evidence="2">
    <location>
        <begin position="411"/>
        <end position="433"/>
    </location>
</feature>
<evidence type="ECO:0000259" key="4">
    <source>
        <dbReference type="Pfam" id="PF05048"/>
    </source>
</evidence>
<reference evidence="5 6" key="1">
    <citation type="submission" date="2024-10" db="EMBL/GenBank/DDBJ databases">
        <title>The Natural Products Discovery Center: Release of the First 8490 Sequenced Strains for Exploring Actinobacteria Biosynthetic Diversity.</title>
        <authorList>
            <person name="Kalkreuter E."/>
            <person name="Kautsar S.A."/>
            <person name="Yang D."/>
            <person name="Bader C.D."/>
            <person name="Teijaro C.N."/>
            <person name="Fluegel L."/>
            <person name="Davis C.M."/>
            <person name="Simpson J.R."/>
            <person name="Lauterbach L."/>
            <person name="Steele A.D."/>
            <person name="Gui C."/>
            <person name="Meng S."/>
            <person name="Li G."/>
            <person name="Viehrig K."/>
            <person name="Ye F."/>
            <person name="Su P."/>
            <person name="Kiefer A.F."/>
            <person name="Nichols A."/>
            <person name="Cepeda A.J."/>
            <person name="Yan W."/>
            <person name="Fan B."/>
            <person name="Jiang Y."/>
            <person name="Adhikari A."/>
            <person name="Zheng C.-J."/>
            <person name="Schuster L."/>
            <person name="Cowan T.M."/>
            <person name="Smanski M.J."/>
            <person name="Chevrette M.G."/>
            <person name="De Carvalho L.P.S."/>
            <person name="Shen B."/>
        </authorList>
    </citation>
    <scope>NUCLEOTIDE SEQUENCE [LARGE SCALE GENOMIC DNA]</scope>
    <source>
        <strain evidence="5 6">NPDC015755</strain>
    </source>
</reference>
<accession>A0ABW6YLC5</accession>
<dbReference type="EMBL" id="JBIBSM010000024">
    <property type="protein sequence ID" value="MFF8280677.1"/>
    <property type="molecule type" value="Genomic_DNA"/>
</dbReference>
<sequence>MPLVRRRTGGRRRLVPAAVVTAAALLCGGCWDEPTDPTSAKNTAPATIRVPSQAATINAALDRARPGDLVLISPGVYHESVRIRTERVNLRGTDRGSVVIDGQGRRANGVMVTAPGVSVENLTVRNHLLNGVLVTGMSDGNGGLARGSDGYRHLDPAKFPPLKGFRVRYVTAHANGLYGIYAFNAQHGVLEHNHASGSADSGLYVGQCKPCHILVRDNVAEHNAIGYEGTNASGPIWVVRNRFTGNRVGLTVNSDYQEAYVPQQGGTIAGNLIADNADPATPEQADGAFGIGIGIAGGQDNELLRNRITGNPRAGVVLASNEDLAPTENRLRDNTLTGNGVDIAYRASVRAPGRGNCLDGNTLSTTLPTNLKSIAACPHGHPEAAGESPRTDPAPPGIPFLDVAPPPAQPQLPDAATAPAAPADALPGPVDPGRAPLPGPDLFADRSRPTTAAR</sequence>
<feature type="region of interest" description="Disordered" evidence="2">
    <location>
        <begin position="378"/>
        <end position="454"/>
    </location>
</feature>
<feature type="compositionally biased region" description="Pro residues" evidence="2">
    <location>
        <begin position="392"/>
        <end position="410"/>
    </location>
</feature>
<keyword evidence="3" id="KW-0732">Signal</keyword>
<keyword evidence="6" id="KW-1185">Reference proteome</keyword>
<dbReference type="InterPro" id="IPR051550">
    <property type="entry name" value="SCF-Subunits/Alg-Epimerases"/>
</dbReference>
<feature type="signal peptide" evidence="3">
    <location>
        <begin position="1"/>
        <end position="32"/>
    </location>
</feature>
<dbReference type="SUPFAM" id="SSF51126">
    <property type="entry name" value="Pectin lyase-like"/>
    <property type="match status" value="1"/>
</dbReference>
<protein>
    <submittedName>
        <fullName evidence="5">Right-handed parallel beta-helix repeat-containing protein</fullName>
    </submittedName>
</protein>
<evidence type="ECO:0000256" key="3">
    <source>
        <dbReference type="SAM" id="SignalP"/>
    </source>
</evidence>
<organism evidence="5 6">
    <name type="scientific">Streptomyces lateritius</name>
    <dbReference type="NCBI Taxonomy" id="67313"/>
    <lineage>
        <taxon>Bacteria</taxon>
        <taxon>Bacillati</taxon>
        <taxon>Actinomycetota</taxon>
        <taxon>Actinomycetes</taxon>
        <taxon>Kitasatosporales</taxon>
        <taxon>Streptomycetaceae</taxon>
        <taxon>Streptomyces</taxon>
    </lineage>
</organism>
<comment type="caution">
    <text evidence="5">The sequence shown here is derived from an EMBL/GenBank/DDBJ whole genome shotgun (WGS) entry which is preliminary data.</text>
</comment>
<dbReference type="InterPro" id="IPR012334">
    <property type="entry name" value="Pectin_lyas_fold"/>
</dbReference>
<gene>
    <name evidence="5" type="ORF">ACF05T_32175</name>
</gene>
<dbReference type="RefSeq" id="WP_391937472.1">
    <property type="nucleotide sequence ID" value="NZ_JBIBSM010000024.1"/>
</dbReference>
<dbReference type="PANTHER" id="PTHR22990:SF15">
    <property type="entry name" value="F-BOX ONLY PROTEIN 10"/>
    <property type="match status" value="1"/>
</dbReference>
<keyword evidence="1" id="KW-0677">Repeat</keyword>
<dbReference type="InterPro" id="IPR011050">
    <property type="entry name" value="Pectin_lyase_fold/virulence"/>
</dbReference>
<dbReference type="Pfam" id="PF05048">
    <property type="entry name" value="NosD"/>
    <property type="match status" value="1"/>
</dbReference>
<evidence type="ECO:0000313" key="5">
    <source>
        <dbReference type="EMBL" id="MFF8280677.1"/>
    </source>
</evidence>
<evidence type="ECO:0000256" key="2">
    <source>
        <dbReference type="SAM" id="MobiDB-lite"/>
    </source>
</evidence>
<dbReference type="InterPro" id="IPR007742">
    <property type="entry name" value="NosD_dom"/>
</dbReference>
<evidence type="ECO:0000256" key="1">
    <source>
        <dbReference type="ARBA" id="ARBA00022737"/>
    </source>
</evidence>
<feature type="domain" description="Periplasmic copper-binding protein NosD beta helix" evidence="4">
    <location>
        <begin position="176"/>
        <end position="348"/>
    </location>
</feature>
<proteinExistence type="predicted"/>
<dbReference type="PANTHER" id="PTHR22990">
    <property type="entry name" value="F-BOX ONLY PROTEIN"/>
    <property type="match status" value="1"/>
</dbReference>